<reference evidence="1 2" key="1">
    <citation type="submission" date="2020-07" db="EMBL/GenBank/DDBJ databases">
        <title>Sequencing the genomes of 1000 actinobacteria strains.</title>
        <authorList>
            <person name="Klenk H.-P."/>
        </authorList>
    </citation>
    <scope>NUCLEOTIDE SEQUENCE [LARGE SCALE GENOMIC DNA]</scope>
    <source>
        <strain evidence="1 2">DSM 24723</strain>
    </source>
</reference>
<dbReference type="AlphaFoldDB" id="A0A852XA81"/>
<comment type="caution">
    <text evidence="1">The sequence shown here is derived from an EMBL/GenBank/DDBJ whole genome shotgun (WGS) entry which is preliminary data.</text>
</comment>
<protein>
    <submittedName>
        <fullName evidence="1">Uncharacterized protein YndB with AHSA1/START domain</fullName>
    </submittedName>
</protein>
<gene>
    <name evidence="1" type="ORF">BJY28_001733</name>
</gene>
<dbReference type="SUPFAM" id="SSF55961">
    <property type="entry name" value="Bet v1-like"/>
    <property type="match status" value="1"/>
</dbReference>
<accession>A0A852XA81</accession>
<dbReference type="Gene3D" id="3.30.530.20">
    <property type="match status" value="1"/>
</dbReference>
<dbReference type="InterPro" id="IPR023393">
    <property type="entry name" value="START-like_dom_sf"/>
</dbReference>
<name>A0A852XA81_9MICO</name>
<dbReference type="Proteomes" id="UP000592181">
    <property type="component" value="Unassembled WGS sequence"/>
</dbReference>
<keyword evidence="2" id="KW-1185">Reference proteome</keyword>
<proteinExistence type="predicted"/>
<organism evidence="1 2">
    <name type="scientific">Janibacter alkaliphilus</name>
    <dbReference type="NCBI Taxonomy" id="1069963"/>
    <lineage>
        <taxon>Bacteria</taxon>
        <taxon>Bacillati</taxon>
        <taxon>Actinomycetota</taxon>
        <taxon>Actinomycetes</taxon>
        <taxon>Micrococcales</taxon>
        <taxon>Intrasporangiaceae</taxon>
        <taxon>Janibacter</taxon>
    </lineage>
</organism>
<dbReference type="CDD" id="cd07812">
    <property type="entry name" value="SRPBCC"/>
    <property type="match status" value="1"/>
</dbReference>
<dbReference type="EMBL" id="JACBZX010000001">
    <property type="protein sequence ID" value="NYG37264.1"/>
    <property type="molecule type" value="Genomic_DNA"/>
</dbReference>
<evidence type="ECO:0000313" key="2">
    <source>
        <dbReference type="Proteomes" id="UP000592181"/>
    </source>
</evidence>
<dbReference type="Pfam" id="PF10604">
    <property type="entry name" value="Polyketide_cyc2"/>
    <property type="match status" value="1"/>
</dbReference>
<dbReference type="RefSeq" id="WP_179462664.1">
    <property type="nucleotide sequence ID" value="NZ_JACBZX010000001.1"/>
</dbReference>
<dbReference type="InterPro" id="IPR019587">
    <property type="entry name" value="Polyketide_cyclase/dehydratase"/>
</dbReference>
<evidence type="ECO:0000313" key="1">
    <source>
        <dbReference type="EMBL" id="NYG37264.1"/>
    </source>
</evidence>
<sequence>MVTEDQPYDPLIEESVEIAADPAQVWAVVHDVRRMPEWSPQVESVRLRQGFDEVAEGTEFTNRNVLDDLAWTTHGTIERFEPGRALAFRIAETRVVWSFTLEPVTGPGEGGGTRLVQRRETPDGISDVSLELAETTFGGQEAFTTRLRAGMRETLAAVRSAVEGGSGAPR</sequence>